<name>A0ABW4RUM7_9ACTN</name>
<keyword evidence="5" id="KW-0812">Transmembrane</keyword>
<dbReference type="Proteomes" id="UP001597326">
    <property type="component" value="Unassembled WGS sequence"/>
</dbReference>
<evidence type="ECO:0000313" key="6">
    <source>
        <dbReference type="EMBL" id="MFD1889514.1"/>
    </source>
</evidence>
<feature type="transmembrane region" description="Helical" evidence="5">
    <location>
        <begin position="242"/>
        <end position="263"/>
    </location>
</feature>
<feature type="transmembrane region" description="Helical" evidence="5">
    <location>
        <begin position="71"/>
        <end position="91"/>
    </location>
</feature>
<feature type="transmembrane region" description="Helical" evidence="5">
    <location>
        <begin position="97"/>
        <end position="120"/>
    </location>
</feature>
<dbReference type="InterPro" id="IPR036259">
    <property type="entry name" value="MFS_trans_sf"/>
</dbReference>
<feature type="transmembrane region" description="Helical" evidence="5">
    <location>
        <begin position="43"/>
        <end position="64"/>
    </location>
</feature>
<evidence type="ECO:0000256" key="1">
    <source>
        <dbReference type="ARBA" id="ARBA00004651"/>
    </source>
</evidence>
<dbReference type="Pfam" id="PF07690">
    <property type="entry name" value="MFS_1"/>
    <property type="match status" value="1"/>
</dbReference>
<feature type="transmembrane region" description="Helical" evidence="5">
    <location>
        <begin position="12"/>
        <end position="37"/>
    </location>
</feature>
<keyword evidence="5" id="KW-0472">Membrane</keyword>
<accession>A0ABW4RUM7</accession>
<feature type="transmembrane region" description="Helical" evidence="5">
    <location>
        <begin position="270"/>
        <end position="289"/>
    </location>
</feature>
<feature type="transmembrane region" description="Helical" evidence="5">
    <location>
        <begin position="360"/>
        <end position="384"/>
    </location>
</feature>
<feature type="transmembrane region" description="Helical" evidence="5">
    <location>
        <begin position="208"/>
        <end position="230"/>
    </location>
</feature>
<proteinExistence type="predicted"/>
<protein>
    <submittedName>
        <fullName evidence="6">MFS transporter</fullName>
    </submittedName>
</protein>
<evidence type="ECO:0000256" key="2">
    <source>
        <dbReference type="ARBA" id="ARBA00022448"/>
    </source>
</evidence>
<dbReference type="PANTHER" id="PTHR23535:SF2">
    <property type="entry name" value="SUGAR EFFLUX TRANSPORTER A-RELATED"/>
    <property type="match status" value="1"/>
</dbReference>
<feature type="transmembrane region" description="Helical" evidence="5">
    <location>
        <begin position="132"/>
        <end position="153"/>
    </location>
</feature>
<comment type="caution">
    <text evidence="6">The sequence shown here is derived from an EMBL/GenBank/DDBJ whole genome shotgun (WGS) entry which is preliminary data.</text>
</comment>
<feature type="transmembrane region" description="Helical" evidence="5">
    <location>
        <begin position="333"/>
        <end position="354"/>
    </location>
</feature>
<keyword evidence="5" id="KW-1133">Transmembrane helix</keyword>
<sequence>MPSLADRLQLPTAALFWGLQFSFLSPSLGILLAGLFGASATQIGTVLMVYNLAGLACSLVIPTMADRHGDYLRPLGTCALLTGSLAVALALSGSLRVAVVALVLLGAPASVGGTLFFAHLRASGTGTRRMMDIRAIMSFAWVFGMPLATFVLGRFGPRGLLVSLALVAVMNIVNTLGLRRSHAAALARAEAAGRSRPRLVTVPASRRLLAVMVLVFVLLQATNVAAVTVTSLLVTERLELRVFWAGTALGLSALLEIPALMAVGRLAERYGNSALLFSGCLAAVGYYAAMSQAHLPWQLLVLQVLNAWAVAVVSGVGLTWFQESIARPGLASAVFGNTRLVGAIVSGPLVAFGAATSLGYAGVFAAAAVVCAVVSAVVLLLWLVRSRRAGARRAQSAAV</sequence>
<keyword evidence="4" id="KW-0762">Sugar transport</keyword>
<comment type="subcellular location">
    <subcellularLocation>
        <location evidence="1">Cell membrane</location>
        <topology evidence="1">Multi-pass membrane protein</topology>
    </subcellularLocation>
</comment>
<evidence type="ECO:0000313" key="7">
    <source>
        <dbReference type="Proteomes" id="UP001597326"/>
    </source>
</evidence>
<dbReference type="PANTHER" id="PTHR23535">
    <property type="entry name" value="SUGAR EFFLUX TRANSPORTER A-RELATED"/>
    <property type="match status" value="1"/>
</dbReference>
<keyword evidence="7" id="KW-1185">Reference proteome</keyword>
<organism evidence="6 7">
    <name type="scientific">Luteococcus peritonei</name>
    <dbReference type="NCBI Taxonomy" id="88874"/>
    <lineage>
        <taxon>Bacteria</taxon>
        <taxon>Bacillati</taxon>
        <taxon>Actinomycetota</taxon>
        <taxon>Actinomycetes</taxon>
        <taxon>Propionibacteriales</taxon>
        <taxon>Propionibacteriaceae</taxon>
        <taxon>Luteococcus</taxon>
    </lineage>
</organism>
<evidence type="ECO:0000256" key="5">
    <source>
        <dbReference type="SAM" id="Phobius"/>
    </source>
</evidence>
<dbReference type="EMBL" id="JBHUFZ010000011">
    <property type="protein sequence ID" value="MFD1889514.1"/>
    <property type="molecule type" value="Genomic_DNA"/>
</dbReference>
<gene>
    <name evidence="6" type="ORF">ACFSCS_04830</name>
</gene>
<keyword evidence="3" id="KW-1003">Cell membrane</keyword>
<feature type="transmembrane region" description="Helical" evidence="5">
    <location>
        <begin position="295"/>
        <end position="321"/>
    </location>
</feature>
<feature type="transmembrane region" description="Helical" evidence="5">
    <location>
        <begin position="159"/>
        <end position="178"/>
    </location>
</feature>
<dbReference type="InterPro" id="IPR011701">
    <property type="entry name" value="MFS"/>
</dbReference>
<reference evidence="7" key="1">
    <citation type="journal article" date="2019" name="Int. J. Syst. Evol. Microbiol.">
        <title>The Global Catalogue of Microorganisms (GCM) 10K type strain sequencing project: providing services to taxonomists for standard genome sequencing and annotation.</title>
        <authorList>
            <consortium name="The Broad Institute Genomics Platform"/>
            <consortium name="The Broad Institute Genome Sequencing Center for Infectious Disease"/>
            <person name="Wu L."/>
            <person name="Ma J."/>
        </authorList>
    </citation>
    <scope>NUCLEOTIDE SEQUENCE [LARGE SCALE GENOMIC DNA]</scope>
    <source>
        <strain evidence="7">CAIM 431</strain>
    </source>
</reference>
<dbReference type="Gene3D" id="1.20.1250.20">
    <property type="entry name" value="MFS general substrate transporter like domains"/>
    <property type="match status" value="1"/>
</dbReference>
<dbReference type="SUPFAM" id="SSF103473">
    <property type="entry name" value="MFS general substrate transporter"/>
    <property type="match status" value="1"/>
</dbReference>
<dbReference type="RefSeq" id="WP_343872546.1">
    <property type="nucleotide sequence ID" value="NZ_BAAAIX010000009.1"/>
</dbReference>
<keyword evidence="2" id="KW-0813">Transport</keyword>
<evidence type="ECO:0000256" key="3">
    <source>
        <dbReference type="ARBA" id="ARBA00022475"/>
    </source>
</evidence>
<evidence type="ECO:0000256" key="4">
    <source>
        <dbReference type="ARBA" id="ARBA00022597"/>
    </source>
</evidence>